<protein>
    <submittedName>
        <fullName evidence="1">Type I-B CRISPR-associated protein Cas8b1/Cst1</fullName>
    </submittedName>
</protein>
<organism evidence="1">
    <name type="scientific">Caldilinea aerophila</name>
    <dbReference type="NCBI Taxonomy" id="133453"/>
    <lineage>
        <taxon>Bacteria</taxon>
        <taxon>Bacillati</taxon>
        <taxon>Chloroflexota</taxon>
        <taxon>Caldilineae</taxon>
        <taxon>Caldilineales</taxon>
        <taxon>Caldilineaceae</taxon>
        <taxon>Caldilinea</taxon>
    </lineage>
</organism>
<gene>
    <name evidence="1" type="primary">cas8a1</name>
    <name evidence="1" type="ORF">ENQ20_11235</name>
</gene>
<sequence length="492" mass="56779">MFTYAGHLYFDVGIATITAFVGKRHPSELTEADLEQIAVYMEVEYLRQPLRSFLTVVFPNSGFTQPAFFEQPEKQRAYARNVLRSFHAQMPRTQETCVFTGKPATAVSYDVKGELPPGRAFRQHVPLLTGENPINFFPYGDAGLPVSGEAMIAIQAFPLGCAKAGGRLLAVHSDNEEILLHFAASFLNQNRRLIQLAQESGSTKLQDSHLSRRTLLVDTLLKASRMQKEATEDEQPFSLTAYHLSNSGQGVSLDIYHLPMEIIVFLREMQTDAYRHQWEAIVQRAWERAPTKKRGKQMQNDFQPRINWLYEDIFSLPDNARMFVRTYFLRQALRAANLQQGDPRGDYSLRKEVELVSWKITARFLRSVMNMERERIEEIRKLGDRLAEYVSTENDRKFFQGFLRESRYAYFRSLLLKANLATVRRGNPPLVTLEPYITVFEDGDEVARGDWSFARDLVLIRMIERLHESGWLRRNSDAIPDERVEDMEFDQG</sequence>
<dbReference type="InterPro" id="IPR010180">
    <property type="entry name" value="CRISPR-assoc_prot_CXXC-CXXC"/>
</dbReference>
<dbReference type="EMBL" id="DSMG01000114">
    <property type="protein sequence ID" value="HDX32046.1"/>
    <property type="molecule type" value="Genomic_DNA"/>
</dbReference>
<dbReference type="AlphaFoldDB" id="A0A7C1JKT0"/>
<name>A0A7C1JKT0_9CHLR</name>
<accession>A0A7C1JKT0</accession>
<proteinExistence type="predicted"/>
<reference evidence="1" key="1">
    <citation type="journal article" date="2020" name="mSystems">
        <title>Genome- and Community-Level Interaction Insights into Carbon Utilization and Element Cycling Functions of Hydrothermarchaeota in Hydrothermal Sediment.</title>
        <authorList>
            <person name="Zhou Z."/>
            <person name="Liu Y."/>
            <person name="Xu W."/>
            <person name="Pan J."/>
            <person name="Luo Z.H."/>
            <person name="Li M."/>
        </authorList>
    </citation>
    <scope>NUCLEOTIDE SEQUENCE [LARGE SCALE GENOMIC DNA]</scope>
    <source>
        <strain evidence="1">SpSt-289</strain>
    </source>
</reference>
<evidence type="ECO:0000313" key="1">
    <source>
        <dbReference type="EMBL" id="HDX32046.1"/>
    </source>
</evidence>
<dbReference type="NCBIfam" id="TIGR01908">
    <property type="entry name" value="cas_CXXC_CXXC"/>
    <property type="match status" value="1"/>
</dbReference>
<comment type="caution">
    <text evidence="1">The sequence shown here is derived from an EMBL/GenBank/DDBJ whole genome shotgun (WGS) entry which is preliminary data.</text>
</comment>